<evidence type="ECO:0000313" key="3">
    <source>
        <dbReference type="WBParaSite" id="PgB05_g036_t02"/>
    </source>
</evidence>
<feature type="compositionally biased region" description="Basic and acidic residues" evidence="1">
    <location>
        <begin position="33"/>
        <end position="59"/>
    </location>
</feature>
<dbReference type="AlphaFoldDB" id="A0A914ZJ50"/>
<feature type="region of interest" description="Disordered" evidence="1">
    <location>
        <begin position="1"/>
        <end position="107"/>
    </location>
</feature>
<proteinExistence type="predicted"/>
<dbReference type="WBParaSite" id="PgB05_g036_t02">
    <property type="protein sequence ID" value="PgB05_g036_t02"/>
    <property type="gene ID" value="PgB05_g036"/>
</dbReference>
<sequence>TILERLGGTSAEGQAISRSRTRQRPSSESSASHTKEQTLDDPKEHEIKRNVGIKSEEKIAQGNVRRRTDYPTMDDVASDWGTEDDEREQDKKKQTNDEKGKTPKKCH</sequence>
<keyword evidence="2" id="KW-1185">Reference proteome</keyword>
<accession>A0A914ZJ50</accession>
<feature type="compositionally biased region" description="Basic and acidic residues" evidence="1">
    <location>
        <begin position="88"/>
        <end position="101"/>
    </location>
</feature>
<reference evidence="3" key="1">
    <citation type="submission" date="2022-11" db="UniProtKB">
        <authorList>
            <consortium name="WormBaseParasite"/>
        </authorList>
    </citation>
    <scope>IDENTIFICATION</scope>
</reference>
<dbReference type="Proteomes" id="UP000887569">
    <property type="component" value="Unplaced"/>
</dbReference>
<protein>
    <submittedName>
        <fullName evidence="3">Secreted protein</fullName>
    </submittedName>
</protein>
<evidence type="ECO:0000256" key="1">
    <source>
        <dbReference type="SAM" id="MobiDB-lite"/>
    </source>
</evidence>
<name>A0A914ZJ50_PARUN</name>
<evidence type="ECO:0000313" key="2">
    <source>
        <dbReference type="Proteomes" id="UP000887569"/>
    </source>
</evidence>
<organism evidence="2 3">
    <name type="scientific">Parascaris univalens</name>
    <name type="common">Nematode worm</name>
    <dbReference type="NCBI Taxonomy" id="6257"/>
    <lineage>
        <taxon>Eukaryota</taxon>
        <taxon>Metazoa</taxon>
        <taxon>Ecdysozoa</taxon>
        <taxon>Nematoda</taxon>
        <taxon>Chromadorea</taxon>
        <taxon>Rhabditida</taxon>
        <taxon>Spirurina</taxon>
        <taxon>Ascaridomorpha</taxon>
        <taxon>Ascaridoidea</taxon>
        <taxon>Ascarididae</taxon>
        <taxon>Parascaris</taxon>
    </lineage>
</organism>